<organism evidence="16 17">
    <name type="scientific">Rhizorhabdus wittichii</name>
    <dbReference type="NCBI Taxonomy" id="160791"/>
    <lineage>
        <taxon>Bacteria</taxon>
        <taxon>Pseudomonadati</taxon>
        <taxon>Pseudomonadota</taxon>
        <taxon>Alphaproteobacteria</taxon>
        <taxon>Sphingomonadales</taxon>
        <taxon>Sphingomonadaceae</taxon>
        <taxon>Rhizorhabdus</taxon>
    </lineage>
</organism>
<keyword evidence="9 11" id="KW-0472">Membrane</keyword>
<evidence type="ECO:0000313" key="17">
    <source>
        <dbReference type="Proteomes" id="UP000664914"/>
    </source>
</evidence>
<dbReference type="AlphaFoldDB" id="A0A975D7H2"/>
<dbReference type="SUPFAM" id="SSF56935">
    <property type="entry name" value="Porins"/>
    <property type="match status" value="1"/>
</dbReference>
<evidence type="ECO:0000256" key="4">
    <source>
        <dbReference type="ARBA" id="ARBA00022496"/>
    </source>
</evidence>
<feature type="domain" description="TonB-dependent receptor-like beta-barrel" evidence="14">
    <location>
        <begin position="305"/>
        <end position="730"/>
    </location>
</feature>
<protein>
    <submittedName>
        <fullName evidence="16">TonB-dependent receptor</fullName>
    </submittedName>
</protein>
<dbReference type="EMBL" id="CP059319">
    <property type="protein sequence ID" value="QTH24332.1"/>
    <property type="molecule type" value="Genomic_DNA"/>
</dbReference>
<dbReference type="GO" id="GO:0009279">
    <property type="term" value="C:cell outer membrane"/>
    <property type="evidence" value="ECO:0007669"/>
    <property type="project" value="UniProtKB-SubCell"/>
</dbReference>
<evidence type="ECO:0000256" key="8">
    <source>
        <dbReference type="ARBA" id="ARBA00023077"/>
    </source>
</evidence>
<keyword evidence="5 11" id="KW-0812">Transmembrane</keyword>
<proteinExistence type="inferred from homology"/>
<dbReference type="InterPro" id="IPR039426">
    <property type="entry name" value="TonB-dep_rcpt-like"/>
</dbReference>
<reference evidence="16" key="1">
    <citation type="submission" date="2020-07" db="EMBL/GenBank/DDBJ databases">
        <authorList>
            <person name="Camacho E."/>
        </authorList>
    </citation>
    <scope>NUCLEOTIDE SEQUENCE</scope>
    <source>
        <strain evidence="16">MPO218</strain>
    </source>
</reference>
<dbReference type="Pfam" id="PF07715">
    <property type="entry name" value="Plug"/>
    <property type="match status" value="1"/>
</dbReference>
<dbReference type="InterPro" id="IPR000531">
    <property type="entry name" value="Beta-barrel_TonB"/>
</dbReference>
<evidence type="ECO:0000313" key="16">
    <source>
        <dbReference type="EMBL" id="QTH24332.1"/>
    </source>
</evidence>
<feature type="signal peptide" evidence="13">
    <location>
        <begin position="1"/>
        <end position="26"/>
    </location>
</feature>
<dbReference type="RefSeq" id="WP_016747330.1">
    <property type="nucleotide sequence ID" value="NZ_CP059319.1"/>
</dbReference>
<sequence>MSKSNRVRIMLLGGAALWLGASMAQAQVAADSADDAAGGLQEIVVTAQKRAQNIQRVGIAITAVTPEQIANRNIASSADLAGKVVGLESYSPYGPGTSSNVVIRGIGLNDFGEGHEAPVTSYVDEFYIVAVPAVDFALFDLDRVEVLRGPQGTLFGRNSTGGLINYITKRPSQTAEGYLSASYGRFNDLKLEGAATAPLSDTLSMRLSGTSRHSDGFQRNINPALERGGQAGSDAARLQLRYQGDDGWDILLKGEYGRTKTTHAYYESKTGFVDANGLVVADPTIVDAVGYAERNTPAAKKNVVNTNDAAFLRSSGYSGLLRIEKKFGDTTFTSLTGYQSYKRRMQEDSDGTPNPLVFASFPYQGKQLTQELRLYHDGQSTRWTVGLYGMRALGKDQPTAVFNFPLDGPTAVDPATGLYNGTYFPISLNADWRLRTNSGAVFGQIEQDFGKFTAIGGIRVTRDRKTFTDRDNAALRDCGGGAVGDCFLVGDGGTGTPVPFRLKYRATLWSGKIELDYKPDSNNLLYASISRGTKAGGFNNGFYPTGVSLARIPYGDETLISYEVGQKSTLFDRKLRINTSAFYYDYKDYQAFNYVGLAGLITNQDATAYGIETDIEAAVTPELRLYAAGAYLHTDIEDVAKVTPVGTTVVADRPMAFAPKWSASGGATYTIALPNDQSLALDWNFEARSARYSGNFGDPGTQLEGYFKHNASITYEAAEHWQLRAFVDNISNRLNTTYGGPSFASLGIIQVRYAMPRTYGAAVRYRW</sequence>
<accession>A0A975D7H2</accession>
<gene>
    <name evidence="16" type="ORF">HRJ34_12965</name>
</gene>
<evidence type="ECO:0000256" key="6">
    <source>
        <dbReference type="ARBA" id="ARBA00023004"/>
    </source>
</evidence>
<evidence type="ECO:0000256" key="7">
    <source>
        <dbReference type="ARBA" id="ARBA00023065"/>
    </source>
</evidence>
<dbReference type="Pfam" id="PF00593">
    <property type="entry name" value="TonB_dep_Rec_b-barrel"/>
    <property type="match status" value="1"/>
</dbReference>
<evidence type="ECO:0000256" key="9">
    <source>
        <dbReference type="ARBA" id="ARBA00023136"/>
    </source>
</evidence>
<evidence type="ECO:0000259" key="15">
    <source>
        <dbReference type="Pfam" id="PF07715"/>
    </source>
</evidence>
<keyword evidence="8 12" id="KW-0798">TonB box</keyword>
<dbReference type="InterPro" id="IPR036942">
    <property type="entry name" value="Beta-barrel_TonB_sf"/>
</dbReference>
<evidence type="ECO:0000256" key="11">
    <source>
        <dbReference type="PROSITE-ProRule" id="PRU01360"/>
    </source>
</evidence>
<evidence type="ECO:0000256" key="13">
    <source>
        <dbReference type="SAM" id="SignalP"/>
    </source>
</evidence>
<evidence type="ECO:0000259" key="14">
    <source>
        <dbReference type="Pfam" id="PF00593"/>
    </source>
</evidence>
<evidence type="ECO:0000256" key="10">
    <source>
        <dbReference type="ARBA" id="ARBA00023237"/>
    </source>
</evidence>
<keyword evidence="13" id="KW-0732">Signal</keyword>
<keyword evidence="2 11" id="KW-0813">Transport</keyword>
<evidence type="ECO:0000256" key="5">
    <source>
        <dbReference type="ARBA" id="ARBA00022692"/>
    </source>
</evidence>
<dbReference type="PANTHER" id="PTHR32552:SF81">
    <property type="entry name" value="TONB-DEPENDENT OUTER MEMBRANE RECEPTOR"/>
    <property type="match status" value="1"/>
</dbReference>
<evidence type="ECO:0000256" key="2">
    <source>
        <dbReference type="ARBA" id="ARBA00022448"/>
    </source>
</evidence>
<feature type="domain" description="TonB-dependent receptor plug" evidence="15">
    <location>
        <begin position="55"/>
        <end position="162"/>
    </location>
</feature>
<keyword evidence="7" id="KW-0406">Ion transport</keyword>
<keyword evidence="10 11" id="KW-0998">Cell outer membrane</keyword>
<dbReference type="InterPro" id="IPR012910">
    <property type="entry name" value="Plug_dom"/>
</dbReference>
<dbReference type="Gene3D" id="2.40.170.20">
    <property type="entry name" value="TonB-dependent receptor, beta-barrel domain"/>
    <property type="match status" value="1"/>
</dbReference>
<comment type="subcellular location">
    <subcellularLocation>
        <location evidence="1 11">Cell outer membrane</location>
        <topology evidence="1 11">Multi-pass membrane protein</topology>
    </subcellularLocation>
</comment>
<feature type="chain" id="PRO_5038091671" evidence="13">
    <location>
        <begin position="27"/>
        <end position="767"/>
    </location>
</feature>
<name>A0A975D7H2_9SPHN</name>
<keyword evidence="4" id="KW-0410">Iron transport</keyword>
<dbReference type="Proteomes" id="UP000664914">
    <property type="component" value="Chromosome"/>
</dbReference>
<dbReference type="PANTHER" id="PTHR32552">
    <property type="entry name" value="FERRICHROME IRON RECEPTOR-RELATED"/>
    <property type="match status" value="1"/>
</dbReference>
<keyword evidence="3 11" id="KW-1134">Transmembrane beta strand</keyword>
<evidence type="ECO:0000256" key="3">
    <source>
        <dbReference type="ARBA" id="ARBA00022452"/>
    </source>
</evidence>
<evidence type="ECO:0000256" key="12">
    <source>
        <dbReference type="RuleBase" id="RU003357"/>
    </source>
</evidence>
<dbReference type="GO" id="GO:0006826">
    <property type="term" value="P:iron ion transport"/>
    <property type="evidence" value="ECO:0007669"/>
    <property type="project" value="UniProtKB-KW"/>
</dbReference>
<reference evidence="16" key="2">
    <citation type="submission" date="2021-04" db="EMBL/GenBank/DDBJ databases">
        <title>Isolation and genomic analysis of the ibuprofen-degrading bacterium Sphingomonas strain MPO218.</title>
        <authorList>
            <person name="Aulestia M."/>
            <person name="Flores A."/>
            <person name="Mangas E.L."/>
            <person name="Perez-Pulido A.J."/>
            <person name="Santero E."/>
            <person name="Camacho E.M."/>
        </authorList>
    </citation>
    <scope>NUCLEOTIDE SEQUENCE</scope>
    <source>
        <strain evidence="16">MPO218</strain>
    </source>
</reference>
<keyword evidence="6" id="KW-0408">Iron</keyword>
<evidence type="ECO:0000256" key="1">
    <source>
        <dbReference type="ARBA" id="ARBA00004571"/>
    </source>
</evidence>
<dbReference type="PROSITE" id="PS52016">
    <property type="entry name" value="TONB_DEPENDENT_REC_3"/>
    <property type="match status" value="1"/>
</dbReference>
<comment type="similarity">
    <text evidence="11 12">Belongs to the TonB-dependent receptor family.</text>
</comment>
<keyword evidence="16" id="KW-0675">Receptor</keyword>